<dbReference type="Pfam" id="PF20396">
    <property type="entry name" value="DUF6689"/>
    <property type="match status" value="1"/>
</dbReference>
<organism evidence="2 3">
    <name type="scientific">Pseudoxanthomonas winnipegensis</name>
    <dbReference type="NCBI Taxonomy" id="2480810"/>
    <lineage>
        <taxon>Bacteria</taxon>
        <taxon>Pseudomonadati</taxon>
        <taxon>Pseudomonadota</taxon>
        <taxon>Gammaproteobacteria</taxon>
        <taxon>Lysobacterales</taxon>
        <taxon>Lysobacteraceae</taxon>
        <taxon>Pseudoxanthomonas</taxon>
    </lineage>
</organism>
<evidence type="ECO:0000256" key="1">
    <source>
        <dbReference type="SAM" id="SignalP"/>
    </source>
</evidence>
<comment type="caution">
    <text evidence="2">The sequence shown here is derived from an EMBL/GenBank/DDBJ whole genome shotgun (WGS) entry which is preliminary data.</text>
</comment>
<proteinExistence type="predicted"/>
<evidence type="ECO:0000313" key="2">
    <source>
        <dbReference type="EMBL" id="TAA31560.1"/>
    </source>
</evidence>
<feature type="signal peptide" evidence="1">
    <location>
        <begin position="1"/>
        <end position="25"/>
    </location>
</feature>
<evidence type="ECO:0000313" key="3">
    <source>
        <dbReference type="Proteomes" id="UP000291286"/>
    </source>
</evidence>
<sequence length="279" mass="28818">MTRFPLFASRLLLVAGLLLSGAAAAQSVPVNVAIAGDTATVAIGAPNAPLADLTINFDQASNLSAENLGISARLLTGPELGALTARLPGTVVQLTQPLPLLITVEPPVAGGLSFKKLVRVELHTHVLPYTAGSTLRLFKAPLGGAFRDITDEISPGSVRSRGTTDGFSQFLLVSDLRPTHAVVADKLSKLRELVDALPPPQAGPLDGYLDTITAALAAGDFTAATVAVDSFRERVSAQAGTGIPQVWSAGDHAGNPAGALLAGAATLRFSIDYQRLYDP</sequence>
<reference evidence="2 3" key="1">
    <citation type="submission" date="2019-02" db="EMBL/GenBank/DDBJ databases">
        <title>WGS of Pseudoxanthomonas species novum from clinical isolates.</title>
        <authorList>
            <person name="Bernier A.-M."/>
            <person name="Bernard K."/>
            <person name="Vachon A."/>
        </authorList>
    </citation>
    <scope>NUCLEOTIDE SEQUENCE [LARGE SCALE GENOMIC DNA]</scope>
    <source>
        <strain evidence="2 3">NML171202</strain>
    </source>
</reference>
<dbReference type="AlphaFoldDB" id="A0A4Q8LLU2"/>
<dbReference type="InterPro" id="IPR046511">
    <property type="entry name" value="DUF6689"/>
</dbReference>
<dbReference type="RefSeq" id="WP_130517574.1">
    <property type="nucleotide sequence ID" value="NZ_SHMA01000003.1"/>
</dbReference>
<keyword evidence="1" id="KW-0732">Signal</keyword>
<feature type="chain" id="PRO_5020497765" evidence="1">
    <location>
        <begin position="26"/>
        <end position="279"/>
    </location>
</feature>
<dbReference type="EMBL" id="SHMB01000002">
    <property type="protein sequence ID" value="TAA31560.1"/>
    <property type="molecule type" value="Genomic_DNA"/>
</dbReference>
<gene>
    <name evidence="2" type="ORF">EA661_08365</name>
</gene>
<dbReference type="Proteomes" id="UP000291286">
    <property type="component" value="Unassembled WGS sequence"/>
</dbReference>
<accession>A0A4Q8LLU2</accession>
<name>A0A4Q8LLU2_9GAMM</name>
<protein>
    <submittedName>
        <fullName evidence="2">Uncharacterized protein</fullName>
    </submittedName>
</protein>